<dbReference type="PANTHER" id="PTHR45339">
    <property type="entry name" value="HYBRID SIGNAL TRANSDUCTION HISTIDINE KINASE J"/>
    <property type="match status" value="1"/>
</dbReference>
<evidence type="ECO:0000256" key="4">
    <source>
        <dbReference type="ARBA" id="ARBA00012438"/>
    </source>
</evidence>
<evidence type="ECO:0000256" key="17">
    <source>
        <dbReference type="PROSITE-ProRule" id="PRU00169"/>
    </source>
</evidence>
<evidence type="ECO:0000256" key="1">
    <source>
        <dbReference type="ARBA" id="ARBA00000085"/>
    </source>
</evidence>
<dbReference type="SUPFAM" id="SSF47226">
    <property type="entry name" value="Histidine-containing phosphotransfer domain, HPT domain"/>
    <property type="match status" value="1"/>
</dbReference>
<dbReference type="InterPro" id="IPR001789">
    <property type="entry name" value="Sig_transdc_resp-reg_receiver"/>
</dbReference>
<keyword evidence="11" id="KW-0067">ATP-binding</keyword>
<dbReference type="CDD" id="cd00082">
    <property type="entry name" value="HisKA"/>
    <property type="match status" value="1"/>
</dbReference>
<dbReference type="GO" id="GO:0005524">
    <property type="term" value="F:ATP binding"/>
    <property type="evidence" value="ECO:0007669"/>
    <property type="project" value="UniProtKB-KW"/>
</dbReference>
<dbReference type="EMBL" id="DSPX01000117">
    <property type="protein sequence ID" value="HGG01216.1"/>
    <property type="molecule type" value="Genomic_DNA"/>
</dbReference>
<dbReference type="AlphaFoldDB" id="A0A7C3VS19"/>
<keyword evidence="8" id="KW-0812">Transmembrane</keyword>
<dbReference type="Pfam" id="PF01627">
    <property type="entry name" value="Hpt"/>
    <property type="match status" value="1"/>
</dbReference>
<dbReference type="InterPro" id="IPR036097">
    <property type="entry name" value="HisK_dim/P_sf"/>
</dbReference>
<comment type="similarity">
    <text evidence="3">In the N-terminal section; belongs to the phytochrome family.</text>
</comment>
<evidence type="ECO:0000256" key="15">
    <source>
        <dbReference type="ARBA" id="ARBA00074306"/>
    </source>
</evidence>
<feature type="modified residue" description="4-aspartylphosphate" evidence="17">
    <location>
        <position position="59"/>
    </location>
</feature>
<dbReference type="SMART" id="SM00388">
    <property type="entry name" value="HisKA"/>
    <property type="match status" value="1"/>
</dbReference>
<dbReference type="Pfam" id="PF02518">
    <property type="entry name" value="HATPase_c"/>
    <property type="match status" value="1"/>
</dbReference>
<keyword evidence="14" id="KW-0472">Membrane</keyword>
<dbReference type="InterPro" id="IPR036641">
    <property type="entry name" value="HPT_dom_sf"/>
</dbReference>
<evidence type="ECO:0000256" key="9">
    <source>
        <dbReference type="ARBA" id="ARBA00022741"/>
    </source>
</evidence>
<evidence type="ECO:0000256" key="14">
    <source>
        <dbReference type="ARBA" id="ARBA00023136"/>
    </source>
</evidence>
<gene>
    <name evidence="22" type="ORF">ENR15_11350</name>
</gene>
<dbReference type="Gene3D" id="1.10.287.130">
    <property type="match status" value="1"/>
</dbReference>
<dbReference type="SUPFAM" id="SSF55874">
    <property type="entry name" value="ATPase domain of HSP90 chaperone/DNA topoisomerase II/histidine kinase"/>
    <property type="match status" value="1"/>
</dbReference>
<evidence type="ECO:0000256" key="10">
    <source>
        <dbReference type="ARBA" id="ARBA00022777"/>
    </source>
</evidence>
<evidence type="ECO:0000256" key="16">
    <source>
        <dbReference type="PROSITE-ProRule" id="PRU00110"/>
    </source>
</evidence>
<dbReference type="CDD" id="cd19920">
    <property type="entry name" value="REC_PA4781-like"/>
    <property type="match status" value="1"/>
</dbReference>
<evidence type="ECO:0000256" key="7">
    <source>
        <dbReference type="ARBA" id="ARBA00022679"/>
    </source>
</evidence>
<dbReference type="Gene3D" id="1.20.120.160">
    <property type="entry name" value="HPT domain"/>
    <property type="match status" value="1"/>
</dbReference>
<comment type="caution">
    <text evidence="22">The sequence shown here is derived from an EMBL/GenBank/DDBJ whole genome shotgun (WGS) entry which is preliminary data.</text>
</comment>
<proteinExistence type="inferred from homology"/>
<feature type="domain" description="HPt" evidence="21">
    <location>
        <begin position="583"/>
        <end position="683"/>
    </location>
</feature>
<name>A0A7C3VS19_9CYAN</name>
<dbReference type="SMART" id="SM00387">
    <property type="entry name" value="HATPase_c"/>
    <property type="match status" value="1"/>
</dbReference>
<dbReference type="SMART" id="SM00448">
    <property type="entry name" value="REC"/>
    <property type="match status" value="2"/>
</dbReference>
<dbReference type="PROSITE" id="PS50109">
    <property type="entry name" value="HIS_KIN"/>
    <property type="match status" value="1"/>
</dbReference>
<dbReference type="InterPro" id="IPR011006">
    <property type="entry name" value="CheY-like_superfamily"/>
</dbReference>
<keyword evidence="13" id="KW-0902">Two-component regulatory system</keyword>
<sequence>MKTFKPENFLILVVDDVSKNLELLSALLEKVGYETTFATSGQQAINRVKSAHPDLILLDLMMPEMDGLETCQRLKSDPDCQEIPVIFLTASHEPEHLLEAFAVGAVDYVTKPFNPPELLARVRTHLELKKTQDDLQATMAELVHARDIAVEAARLKSQFVANMSHEIRTPMNGVLGMTEVLLNTDLNEEQIDYVQTLKNSGEHLLAIINDILDFSKLEAGALHLERYAFDLGFLLKEVSDLLTLQVIAKGLKIYLNVRDNVPYYLMGDGNRLRQVITNLMANAIKFTRYGEVSVDVMLEPSFHPEDFFTSSETESLIGLRFTVKDTGIGIAPENLHKLFQSFSQVDGSITREYGGTGLGLAICKELVELMGGEIGCHSVLGEGSSFWFTAIFELANSEDFPPAVTLPKYRPNPTVRFPDLPRSGLKELKILLVEDTPVNRKVISKQLLMLGYEVEFAVNGQEALDKLAIAPYDLVFMDCQMPVLDGYEATTNLRVREEDRCHTVVVGLTANALAGDRQKCLDAGMDDYLSKPVSMEDLSRVVEKFLGRKVTPASHQPKQAVSPVPSSQPPVDLSRLQDITGGDAEVEGELLQCFVEEVGMYILDLKAAISANDTVTIRQKAHSIKGAAANLGVRFIPELALTIELQALANQLDGADTQIAELQAAWQRLETFVNQTYPQLSAIQA</sequence>
<dbReference type="SUPFAM" id="SSF52172">
    <property type="entry name" value="CheY-like"/>
    <property type="match status" value="2"/>
</dbReference>
<dbReference type="GO" id="GO:0000155">
    <property type="term" value="F:phosphorelay sensor kinase activity"/>
    <property type="evidence" value="ECO:0007669"/>
    <property type="project" value="InterPro"/>
</dbReference>
<dbReference type="InterPro" id="IPR003661">
    <property type="entry name" value="HisK_dim/P_dom"/>
</dbReference>
<dbReference type="SMART" id="SM00073">
    <property type="entry name" value="HPT"/>
    <property type="match status" value="1"/>
</dbReference>
<keyword evidence="5" id="KW-1003">Cell membrane</keyword>
<dbReference type="PROSITE" id="PS50110">
    <property type="entry name" value="RESPONSE_REGULATORY"/>
    <property type="match status" value="2"/>
</dbReference>
<dbReference type="InterPro" id="IPR008207">
    <property type="entry name" value="Sig_transdc_His_kin_Hpt_dom"/>
</dbReference>
<dbReference type="InterPro" id="IPR036890">
    <property type="entry name" value="HATPase_C_sf"/>
</dbReference>
<comment type="subcellular location">
    <subcellularLocation>
        <location evidence="2">Cell membrane</location>
        <topology evidence="2">Multi-pass membrane protein</topology>
    </subcellularLocation>
</comment>
<dbReference type="CDD" id="cd00088">
    <property type="entry name" value="HPT"/>
    <property type="match status" value="1"/>
</dbReference>
<dbReference type="InterPro" id="IPR005467">
    <property type="entry name" value="His_kinase_dom"/>
</dbReference>
<evidence type="ECO:0000256" key="8">
    <source>
        <dbReference type="ARBA" id="ARBA00022692"/>
    </source>
</evidence>
<comment type="catalytic activity">
    <reaction evidence="1">
        <text>ATP + protein L-histidine = ADP + protein N-phospho-L-histidine.</text>
        <dbReference type="EC" id="2.7.13.3"/>
    </reaction>
</comment>
<accession>A0A7C3VS19</accession>
<dbReference type="FunFam" id="1.10.287.130:FF:000003">
    <property type="entry name" value="Histidine kinase"/>
    <property type="match status" value="1"/>
</dbReference>
<dbReference type="Gene3D" id="3.30.565.10">
    <property type="entry name" value="Histidine kinase-like ATPase, C-terminal domain"/>
    <property type="match status" value="1"/>
</dbReference>
<dbReference type="InterPro" id="IPR004358">
    <property type="entry name" value="Sig_transdc_His_kin-like_C"/>
</dbReference>
<keyword evidence="7" id="KW-0808">Transferase</keyword>
<evidence type="ECO:0000313" key="22">
    <source>
        <dbReference type="EMBL" id="HGG01216.1"/>
    </source>
</evidence>
<evidence type="ECO:0000256" key="5">
    <source>
        <dbReference type="ARBA" id="ARBA00022475"/>
    </source>
</evidence>
<evidence type="ECO:0000256" key="6">
    <source>
        <dbReference type="ARBA" id="ARBA00022553"/>
    </source>
</evidence>
<dbReference type="Pfam" id="PF00512">
    <property type="entry name" value="HisKA"/>
    <property type="match status" value="1"/>
</dbReference>
<dbReference type="EC" id="2.7.13.3" evidence="4"/>
<organism evidence="22">
    <name type="scientific">Planktothricoides sp. SpSt-374</name>
    <dbReference type="NCBI Taxonomy" id="2282167"/>
    <lineage>
        <taxon>Bacteria</taxon>
        <taxon>Bacillati</taxon>
        <taxon>Cyanobacteriota</taxon>
        <taxon>Cyanophyceae</taxon>
        <taxon>Oscillatoriophycideae</taxon>
        <taxon>Oscillatoriales</taxon>
        <taxon>Oscillatoriaceae</taxon>
        <taxon>Planktothricoides</taxon>
    </lineage>
</organism>
<dbReference type="CDD" id="cd16922">
    <property type="entry name" value="HATPase_EvgS-ArcB-TorS-like"/>
    <property type="match status" value="1"/>
</dbReference>
<keyword evidence="6 17" id="KW-0597">Phosphoprotein</keyword>
<evidence type="ECO:0000256" key="12">
    <source>
        <dbReference type="ARBA" id="ARBA00022989"/>
    </source>
</evidence>
<evidence type="ECO:0000259" key="20">
    <source>
        <dbReference type="PROSITE" id="PS50110"/>
    </source>
</evidence>
<evidence type="ECO:0000256" key="13">
    <source>
        <dbReference type="ARBA" id="ARBA00023012"/>
    </source>
</evidence>
<evidence type="ECO:0000259" key="19">
    <source>
        <dbReference type="PROSITE" id="PS50109"/>
    </source>
</evidence>
<dbReference type="PRINTS" id="PR00344">
    <property type="entry name" value="BCTRLSENSOR"/>
</dbReference>
<feature type="modified residue" description="Phosphohistidine" evidence="16">
    <location>
        <position position="622"/>
    </location>
</feature>
<dbReference type="CDD" id="cd17546">
    <property type="entry name" value="REC_hyHK_CKI1_RcsC-like"/>
    <property type="match status" value="1"/>
</dbReference>
<evidence type="ECO:0000259" key="21">
    <source>
        <dbReference type="PROSITE" id="PS50894"/>
    </source>
</evidence>
<dbReference type="Pfam" id="PF00072">
    <property type="entry name" value="Response_reg"/>
    <property type="match status" value="2"/>
</dbReference>
<dbReference type="Gene3D" id="3.40.50.2300">
    <property type="match status" value="2"/>
</dbReference>
<feature type="domain" description="Response regulatory" evidence="20">
    <location>
        <begin position="10"/>
        <end position="126"/>
    </location>
</feature>
<keyword evidence="10 22" id="KW-0418">Kinase</keyword>
<dbReference type="PANTHER" id="PTHR45339:SF1">
    <property type="entry name" value="HYBRID SIGNAL TRANSDUCTION HISTIDINE KINASE J"/>
    <property type="match status" value="1"/>
</dbReference>
<keyword evidence="9" id="KW-0547">Nucleotide-binding</keyword>
<dbReference type="GO" id="GO:0005886">
    <property type="term" value="C:plasma membrane"/>
    <property type="evidence" value="ECO:0007669"/>
    <property type="project" value="UniProtKB-SubCell"/>
</dbReference>
<feature type="domain" description="Response regulatory" evidence="20">
    <location>
        <begin position="429"/>
        <end position="546"/>
    </location>
</feature>
<evidence type="ECO:0000256" key="11">
    <source>
        <dbReference type="ARBA" id="ARBA00022840"/>
    </source>
</evidence>
<protein>
    <recommendedName>
        <fullName evidence="15">Circadian input-output histidine kinase CikA</fullName>
        <ecNumber evidence="4">2.7.13.3</ecNumber>
    </recommendedName>
</protein>
<dbReference type="SUPFAM" id="SSF47384">
    <property type="entry name" value="Homodimeric domain of signal transducing histidine kinase"/>
    <property type="match status" value="1"/>
</dbReference>
<feature type="region of interest" description="Disordered" evidence="18">
    <location>
        <begin position="552"/>
        <end position="572"/>
    </location>
</feature>
<dbReference type="Gene3D" id="6.10.250.690">
    <property type="match status" value="1"/>
</dbReference>
<dbReference type="FunFam" id="3.30.565.10:FF:000010">
    <property type="entry name" value="Sensor histidine kinase RcsC"/>
    <property type="match status" value="1"/>
</dbReference>
<feature type="modified residue" description="4-aspartylphosphate" evidence="17">
    <location>
        <position position="478"/>
    </location>
</feature>
<evidence type="ECO:0000256" key="18">
    <source>
        <dbReference type="SAM" id="MobiDB-lite"/>
    </source>
</evidence>
<evidence type="ECO:0000256" key="3">
    <source>
        <dbReference type="ARBA" id="ARBA00006402"/>
    </source>
</evidence>
<feature type="compositionally biased region" description="Low complexity" evidence="18">
    <location>
        <begin position="556"/>
        <end position="571"/>
    </location>
</feature>
<reference evidence="22" key="1">
    <citation type="journal article" date="2020" name="mSystems">
        <title>Genome- and Community-Level Interaction Insights into Carbon Utilization and Element Cycling Functions of Hydrothermarchaeota in Hydrothermal Sediment.</title>
        <authorList>
            <person name="Zhou Z."/>
            <person name="Liu Y."/>
            <person name="Xu W."/>
            <person name="Pan J."/>
            <person name="Luo Z.H."/>
            <person name="Li M."/>
        </authorList>
    </citation>
    <scope>NUCLEOTIDE SEQUENCE [LARGE SCALE GENOMIC DNA]</scope>
    <source>
        <strain evidence="22">SpSt-374</strain>
    </source>
</reference>
<dbReference type="PROSITE" id="PS50894">
    <property type="entry name" value="HPT"/>
    <property type="match status" value="1"/>
</dbReference>
<feature type="domain" description="Histidine kinase" evidence="19">
    <location>
        <begin position="162"/>
        <end position="394"/>
    </location>
</feature>
<evidence type="ECO:0000256" key="2">
    <source>
        <dbReference type="ARBA" id="ARBA00004651"/>
    </source>
</evidence>
<keyword evidence="12" id="KW-1133">Transmembrane helix</keyword>
<dbReference type="InterPro" id="IPR003594">
    <property type="entry name" value="HATPase_dom"/>
</dbReference>